<keyword evidence="1 2" id="KW-0378">Hydrolase</keyword>
<keyword evidence="3" id="KW-1185">Reference proteome</keyword>
<dbReference type="PANTHER" id="PTHR36445">
    <property type="entry name" value="GTP CYCLOHYDROLASE MPTA"/>
    <property type="match status" value="1"/>
</dbReference>
<reference evidence="3" key="1">
    <citation type="journal article" date="2019" name="Int. J. Syst. Evol. Microbiol.">
        <title>The Global Catalogue of Microorganisms (GCM) 10K type strain sequencing project: providing services to taxonomists for standard genome sequencing and annotation.</title>
        <authorList>
            <consortium name="The Broad Institute Genomics Platform"/>
            <consortium name="The Broad Institute Genome Sequencing Center for Infectious Disease"/>
            <person name="Wu L."/>
            <person name="Ma J."/>
        </authorList>
    </citation>
    <scope>NUCLEOTIDE SEQUENCE [LARGE SCALE GENOMIC DNA]</scope>
    <source>
        <strain evidence="3">JCM 16545</strain>
    </source>
</reference>
<dbReference type="EMBL" id="JBHUJC010000011">
    <property type="protein sequence ID" value="MFD2275601.1"/>
    <property type="molecule type" value="Genomic_DNA"/>
</dbReference>
<dbReference type="Gene3D" id="3.10.270.10">
    <property type="entry name" value="Urate Oxidase"/>
    <property type="match status" value="1"/>
</dbReference>
<dbReference type="PANTHER" id="PTHR36445:SF1">
    <property type="entry name" value="GTP CYCLOHYDROLASE MPTA"/>
    <property type="match status" value="1"/>
</dbReference>
<dbReference type="Proteomes" id="UP001597297">
    <property type="component" value="Unassembled WGS sequence"/>
</dbReference>
<sequence>MNSSIVETPKADPQKDCDTRGIAIDHVGISNVRYPILIAGWDSTRQETKEVSMSLKVSLAPNVRGIHMSRLLEGVHHWSGALSINNMEKFLSMIRKQQESHTATVDCRFTWFVKRPTPKTELPAWQGIETTWHGHQDNEGSTVGYTLDIPVTTLCPCSREISDYGAHSQRGWVKVKLEWNAHDEIISPQEIYNKLQNAGSAPIYPLLKRADERHVTMLAYQQPAFVEDTLRKAALILKDDTRVKSFELHICNEESIHTHDAVASLSFTR</sequence>
<dbReference type="EC" id="3.5.4.16" evidence="2"/>
<dbReference type="InterPro" id="IPR003801">
    <property type="entry name" value="GTP_cyclohydrolase_FolE2/MptA"/>
</dbReference>
<evidence type="ECO:0000256" key="1">
    <source>
        <dbReference type="ARBA" id="ARBA00022801"/>
    </source>
</evidence>
<dbReference type="RefSeq" id="WP_377094742.1">
    <property type="nucleotide sequence ID" value="NZ_JBHSJM010000001.1"/>
</dbReference>
<comment type="caution">
    <text evidence="2">The sequence shown here is derived from an EMBL/GenBank/DDBJ whole genome shotgun (WGS) entry which is preliminary data.</text>
</comment>
<gene>
    <name evidence="2" type="primary">folE2</name>
    <name evidence="2" type="ORF">ACFSQZ_03890</name>
</gene>
<dbReference type="Pfam" id="PF02649">
    <property type="entry name" value="GCHY-1"/>
    <property type="match status" value="1"/>
</dbReference>
<evidence type="ECO:0000313" key="3">
    <source>
        <dbReference type="Proteomes" id="UP001597297"/>
    </source>
</evidence>
<protein>
    <submittedName>
        <fullName evidence="2">GTP cyclohydrolase FolE2</fullName>
        <ecNumber evidence="2">3.5.4.16</ecNumber>
    </submittedName>
</protein>
<dbReference type="GO" id="GO:0003934">
    <property type="term" value="F:GTP cyclohydrolase I activity"/>
    <property type="evidence" value="ECO:0007669"/>
    <property type="project" value="UniProtKB-EC"/>
</dbReference>
<name>A0ABW5DZ42_9BACT</name>
<proteinExistence type="predicted"/>
<evidence type="ECO:0000313" key="2">
    <source>
        <dbReference type="EMBL" id="MFD2275601.1"/>
    </source>
</evidence>
<organism evidence="2 3">
    <name type="scientific">Rubritalea spongiae</name>
    <dbReference type="NCBI Taxonomy" id="430797"/>
    <lineage>
        <taxon>Bacteria</taxon>
        <taxon>Pseudomonadati</taxon>
        <taxon>Verrucomicrobiota</taxon>
        <taxon>Verrucomicrobiia</taxon>
        <taxon>Verrucomicrobiales</taxon>
        <taxon>Rubritaleaceae</taxon>
        <taxon>Rubritalea</taxon>
    </lineage>
</organism>
<dbReference type="NCBIfam" id="NF010200">
    <property type="entry name" value="PRK13674.1-1"/>
    <property type="match status" value="1"/>
</dbReference>
<accession>A0ABW5DZ42</accession>